<gene>
    <name evidence="9" type="ORF">E5987_04635</name>
</gene>
<keyword evidence="4 7" id="KW-0732">Signal</keyword>
<dbReference type="Proteomes" id="UP000472580">
    <property type="component" value="Unassembled WGS sequence"/>
</dbReference>
<feature type="domain" description="CcmH/CycL/Ccl2/NrfF N-terminal" evidence="8">
    <location>
        <begin position="11"/>
        <end position="123"/>
    </location>
</feature>
<evidence type="ECO:0000256" key="2">
    <source>
        <dbReference type="ARBA" id="ARBA00022617"/>
    </source>
</evidence>
<reference evidence="9 10" key="1">
    <citation type="submission" date="2019-12" db="EMBL/GenBank/DDBJ databases">
        <title>Microbes associate with the intestines of laboratory mice.</title>
        <authorList>
            <person name="Navarre W."/>
            <person name="Wong E."/>
        </authorList>
    </citation>
    <scope>NUCLEOTIDE SEQUENCE [LARGE SCALE GENOMIC DNA]</scope>
    <source>
        <strain evidence="9 10">NM82_D38</strain>
    </source>
</reference>
<comment type="similarity">
    <text evidence="1 7">Belongs to the CcmH/CycL/Ccl2/NrfF family.</text>
</comment>
<evidence type="ECO:0000259" key="8">
    <source>
        <dbReference type="Pfam" id="PF03918"/>
    </source>
</evidence>
<evidence type="ECO:0000313" key="10">
    <source>
        <dbReference type="Proteomes" id="UP000472580"/>
    </source>
</evidence>
<dbReference type="InterPro" id="IPR005616">
    <property type="entry name" value="CcmH/CycL/Ccl2/NrfF_N"/>
</dbReference>
<dbReference type="PANTHER" id="PTHR47870:SF1">
    <property type="entry name" value="CYTOCHROME C-TYPE BIOGENESIS PROTEIN CCMH"/>
    <property type="match status" value="1"/>
</dbReference>
<dbReference type="Gene3D" id="1.10.8.640">
    <property type="entry name" value="Cytochrome C biogenesis protein"/>
    <property type="match status" value="1"/>
</dbReference>
<dbReference type="InterPro" id="IPR038297">
    <property type="entry name" value="CcmH/CycL/NrfF/Ccl2_sf"/>
</dbReference>
<dbReference type="GO" id="GO:0005886">
    <property type="term" value="C:plasma membrane"/>
    <property type="evidence" value="ECO:0007669"/>
    <property type="project" value="TreeGrafter"/>
</dbReference>
<keyword evidence="10" id="KW-1185">Reference proteome</keyword>
<proteinExistence type="inferred from homology"/>
<keyword evidence="7" id="KW-0812">Transmembrane</keyword>
<keyword evidence="3 7" id="KW-0479">Metal-binding</keyword>
<feature type="chain" id="PRO_5027163542" description="Cytochrome c-type biogenesis protein" evidence="7">
    <location>
        <begin position="23"/>
        <end position="129"/>
    </location>
</feature>
<evidence type="ECO:0000313" key="9">
    <source>
        <dbReference type="EMBL" id="MVX56494.1"/>
    </source>
</evidence>
<dbReference type="OrthoDB" id="9804975at2"/>
<evidence type="ECO:0000256" key="5">
    <source>
        <dbReference type="ARBA" id="ARBA00022748"/>
    </source>
</evidence>
<keyword evidence="5" id="KW-0201">Cytochrome c-type biogenesis</keyword>
<evidence type="ECO:0000256" key="4">
    <source>
        <dbReference type="ARBA" id="ARBA00022729"/>
    </source>
</evidence>
<name>A0A6L6YGL0_9BURK</name>
<dbReference type="GO" id="GO:0017004">
    <property type="term" value="P:cytochrome complex assembly"/>
    <property type="evidence" value="ECO:0007669"/>
    <property type="project" value="UniProtKB-KW"/>
</dbReference>
<keyword evidence="7" id="KW-0472">Membrane</keyword>
<feature type="transmembrane region" description="Helical" evidence="7">
    <location>
        <begin position="101"/>
        <end position="124"/>
    </location>
</feature>
<dbReference type="EMBL" id="WSRP01000011">
    <property type="protein sequence ID" value="MVX56494.1"/>
    <property type="molecule type" value="Genomic_DNA"/>
</dbReference>
<evidence type="ECO:0000256" key="1">
    <source>
        <dbReference type="ARBA" id="ARBA00010342"/>
    </source>
</evidence>
<evidence type="ECO:0000256" key="7">
    <source>
        <dbReference type="RuleBase" id="RU364112"/>
    </source>
</evidence>
<dbReference type="InterPro" id="IPR051263">
    <property type="entry name" value="C-type_cytochrome_biogenesis"/>
</dbReference>
<keyword evidence="6 7" id="KW-0408">Iron</keyword>
<comment type="caution">
    <text evidence="9">The sequence shown here is derived from an EMBL/GenBank/DDBJ whole genome shotgun (WGS) entry which is preliminary data.</text>
</comment>
<dbReference type="PANTHER" id="PTHR47870">
    <property type="entry name" value="CYTOCHROME C-TYPE BIOGENESIS PROTEIN CCMH"/>
    <property type="match status" value="1"/>
</dbReference>
<accession>A0A6L6YGL0</accession>
<protein>
    <recommendedName>
        <fullName evidence="7">Cytochrome c-type biogenesis protein</fullName>
    </recommendedName>
</protein>
<dbReference type="CDD" id="cd16378">
    <property type="entry name" value="CcmH_N"/>
    <property type="match status" value="1"/>
</dbReference>
<sequence>MKKIIYVLTCCLALCFASLSLAAVSSADIRTQAIEISKELRCPSSMTQSLYESEAPIAAELKGLIYKKLAAGESKEQILTFLSERYGEQIRYEPAMNASTAMLWLFPAFLFLTIFFWFVIAVLLRKKLK</sequence>
<feature type="signal peptide" evidence="7">
    <location>
        <begin position="1"/>
        <end position="22"/>
    </location>
</feature>
<evidence type="ECO:0000256" key="3">
    <source>
        <dbReference type="ARBA" id="ARBA00022723"/>
    </source>
</evidence>
<dbReference type="AlphaFoldDB" id="A0A6L6YGL0"/>
<dbReference type="Pfam" id="PF03918">
    <property type="entry name" value="CcmH"/>
    <property type="match status" value="1"/>
</dbReference>
<keyword evidence="7" id="KW-1133">Transmembrane helix</keyword>
<evidence type="ECO:0000256" key="6">
    <source>
        <dbReference type="ARBA" id="ARBA00023004"/>
    </source>
</evidence>
<organism evidence="9 10">
    <name type="scientific">Parasutterella muris</name>
    <dbReference type="NCBI Taxonomy" id="2565572"/>
    <lineage>
        <taxon>Bacteria</taxon>
        <taxon>Pseudomonadati</taxon>
        <taxon>Pseudomonadota</taxon>
        <taxon>Betaproteobacteria</taxon>
        <taxon>Burkholderiales</taxon>
        <taxon>Sutterellaceae</taxon>
        <taxon>Parasutterella</taxon>
    </lineage>
</organism>
<comment type="function">
    <text evidence="7">Possible subunit of a heme lyase.</text>
</comment>
<dbReference type="RefSeq" id="WP_160334929.1">
    <property type="nucleotide sequence ID" value="NZ_WSRP01000011.1"/>
</dbReference>
<keyword evidence="2 7" id="KW-0349">Heme</keyword>
<dbReference type="GO" id="GO:0046872">
    <property type="term" value="F:metal ion binding"/>
    <property type="evidence" value="ECO:0007669"/>
    <property type="project" value="UniProtKB-KW"/>
</dbReference>